<accession>A0A226EJF2</accession>
<feature type="compositionally biased region" description="Low complexity" evidence="1">
    <location>
        <begin position="466"/>
        <end position="480"/>
    </location>
</feature>
<feature type="compositionally biased region" description="Acidic residues" evidence="1">
    <location>
        <begin position="339"/>
        <end position="348"/>
    </location>
</feature>
<feature type="compositionally biased region" description="Low complexity" evidence="1">
    <location>
        <begin position="430"/>
        <end position="456"/>
    </location>
</feature>
<feature type="region of interest" description="Disordered" evidence="1">
    <location>
        <begin position="311"/>
        <end position="348"/>
    </location>
</feature>
<feature type="compositionally biased region" description="Basic residues" evidence="1">
    <location>
        <begin position="322"/>
        <end position="332"/>
    </location>
</feature>
<dbReference type="EMBL" id="LNIX01000003">
    <property type="protein sequence ID" value="OXA57579.1"/>
    <property type="molecule type" value="Genomic_DNA"/>
</dbReference>
<dbReference type="AlphaFoldDB" id="A0A226EJF2"/>
<name>A0A226EJF2_FOLCA</name>
<feature type="region of interest" description="Disordered" evidence="1">
    <location>
        <begin position="535"/>
        <end position="568"/>
    </location>
</feature>
<reference evidence="3 4" key="1">
    <citation type="submission" date="2015-12" db="EMBL/GenBank/DDBJ databases">
        <title>The genome of Folsomia candida.</title>
        <authorList>
            <person name="Faddeeva A."/>
            <person name="Derks M.F."/>
            <person name="Anvar Y."/>
            <person name="Smit S."/>
            <person name="Van Straalen N."/>
            <person name="Roelofs D."/>
        </authorList>
    </citation>
    <scope>NUCLEOTIDE SEQUENCE [LARGE SCALE GENOMIC DNA]</scope>
    <source>
        <strain evidence="3 4">VU population</strain>
        <tissue evidence="3">Whole body</tissue>
    </source>
</reference>
<evidence type="ECO:0000256" key="1">
    <source>
        <dbReference type="SAM" id="MobiDB-lite"/>
    </source>
</evidence>
<evidence type="ECO:0000313" key="3">
    <source>
        <dbReference type="EMBL" id="OXA57579.1"/>
    </source>
</evidence>
<feature type="region of interest" description="Disordered" evidence="1">
    <location>
        <begin position="252"/>
        <end position="273"/>
    </location>
</feature>
<sequence>MRFRRLVFSLMFLLVPSGSVVSVPIPVEITRDVPLDNLISLFHKSPSSQASDEHDLFLEEESLNVVKLDWLDDGGSNDDHSYPDSSFKNDTSVTIQGQFRFGDNFHDYDEIDDQQYIDQSPLGETKHSSQRKRILRMTPTKSTKTRIGKSLTSIQKKFWWPFKRNKELVVTKSLSHKRKNGYEDGGWSNLCEGHHCSCDHYTDHCHHHHHQNRPPSTSIGYVHHIHHNNQQQQLLFSPGSGRSNPQERVIARNTNPSRHPPQQFPTSAEEIAHDKREVNLIREKIRLKEEIQRLRNSQRWKDGVKQVHHYHGPTHLYNHNGPSRRRRKKHPSYHHEDNSSSEEDDDDELTKKLKLAEAQKKIAKVQLLASLLSQFGVGGAVPDLLHHGISQIPNNFQAGYPFGPYVSLGPSHGHDNHGNHRPPQSGGSGTSTVRPTQNPTTTTNSPSTRPTTTSLPPTHPNPITDPPQTTTTPSNQSSIMIPTLPTMTTITLPTIPSTNASTLTTPRLAPQLLPPNPAVLLAAQILLEDSLDEEVDNINNKSSEDDESGSDELDRIAENPAQNEYREY</sequence>
<feature type="signal peptide" evidence="2">
    <location>
        <begin position="1"/>
        <end position="22"/>
    </location>
</feature>
<feature type="chain" id="PRO_5012895148" evidence="2">
    <location>
        <begin position="23"/>
        <end position="568"/>
    </location>
</feature>
<keyword evidence="2" id="KW-0732">Signal</keyword>
<feature type="region of interest" description="Disordered" evidence="1">
    <location>
        <begin position="407"/>
        <end position="480"/>
    </location>
</feature>
<evidence type="ECO:0000256" key="2">
    <source>
        <dbReference type="SAM" id="SignalP"/>
    </source>
</evidence>
<gene>
    <name evidence="3" type="ORF">Fcan01_06800</name>
</gene>
<proteinExistence type="predicted"/>
<keyword evidence="4" id="KW-1185">Reference proteome</keyword>
<dbReference type="Proteomes" id="UP000198287">
    <property type="component" value="Unassembled WGS sequence"/>
</dbReference>
<organism evidence="3 4">
    <name type="scientific">Folsomia candida</name>
    <name type="common">Springtail</name>
    <dbReference type="NCBI Taxonomy" id="158441"/>
    <lineage>
        <taxon>Eukaryota</taxon>
        <taxon>Metazoa</taxon>
        <taxon>Ecdysozoa</taxon>
        <taxon>Arthropoda</taxon>
        <taxon>Hexapoda</taxon>
        <taxon>Collembola</taxon>
        <taxon>Entomobryomorpha</taxon>
        <taxon>Isotomoidea</taxon>
        <taxon>Isotomidae</taxon>
        <taxon>Proisotominae</taxon>
        <taxon>Folsomia</taxon>
    </lineage>
</organism>
<comment type="caution">
    <text evidence="3">The sequence shown here is derived from an EMBL/GenBank/DDBJ whole genome shotgun (WGS) entry which is preliminary data.</text>
</comment>
<evidence type="ECO:0000313" key="4">
    <source>
        <dbReference type="Proteomes" id="UP000198287"/>
    </source>
</evidence>
<protein>
    <submittedName>
        <fullName evidence="3">Uncharacterized protein</fullName>
    </submittedName>
</protein>